<reference evidence="10" key="1">
    <citation type="submission" date="2014-11" db="EMBL/GenBank/DDBJ databases">
        <authorList>
            <person name="Otto D Thomas"/>
            <person name="Naeem Raeece"/>
        </authorList>
    </citation>
    <scope>NUCLEOTIDE SEQUENCE</scope>
</reference>
<evidence type="ECO:0000256" key="8">
    <source>
        <dbReference type="ARBA" id="ARBA00048679"/>
    </source>
</evidence>
<evidence type="ECO:0000256" key="7">
    <source>
        <dbReference type="ARBA" id="ARBA00047899"/>
    </source>
</evidence>
<comment type="catalytic activity">
    <reaction evidence="7">
        <text>L-threonyl-[protein] + ATP = O-phospho-L-threonyl-[protein] + ADP + H(+)</text>
        <dbReference type="Rhea" id="RHEA:46608"/>
        <dbReference type="Rhea" id="RHEA-COMP:11060"/>
        <dbReference type="Rhea" id="RHEA-COMP:11605"/>
        <dbReference type="ChEBI" id="CHEBI:15378"/>
        <dbReference type="ChEBI" id="CHEBI:30013"/>
        <dbReference type="ChEBI" id="CHEBI:30616"/>
        <dbReference type="ChEBI" id="CHEBI:61977"/>
        <dbReference type="ChEBI" id="CHEBI:456216"/>
        <dbReference type="EC" id="2.7.11.1"/>
    </reaction>
</comment>
<evidence type="ECO:0000256" key="4">
    <source>
        <dbReference type="ARBA" id="ARBA00022741"/>
    </source>
</evidence>
<comment type="catalytic activity">
    <reaction evidence="8">
        <text>L-seryl-[protein] + ATP = O-phospho-L-seryl-[protein] + ADP + H(+)</text>
        <dbReference type="Rhea" id="RHEA:17989"/>
        <dbReference type="Rhea" id="RHEA-COMP:9863"/>
        <dbReference type="Rhea" id="RHEA-COMP:11604"/>
        <dbReference type="ChEBI" id="CHEBI:15378"/>
        <dbReference type="ChEBI" id="CHEBI:29999"/>
        <dbReference type="ChEBI" id="CHEBI:30616"/>
        <dbReference type="ChEBI" id="CHEBI:83421"/>
        <dbReference type="ChEBI" id="CHEBI:456216"/>
        <dbReference type="EC" id="2.7.11.1"/>
    </reaction>
</comment>
<proteinExistence type="predicted"/>
<keyword evidence="6" id="KW-0067">ATP-binding</keyword>
<dbReference type="InterPro" id="IPR051272">
    <property type="entry name" value="RIO-type_Ser/Thr_kinase"/>
</dbReference>
<organism evidence="10">
    <name type="scientific">Chromera velia CCMP2878</name>
    <dbReference type="NCBI Taxonomy" id="1169474"/>
    <lineage>
        <taxon>Eukaryota</taxon>
        <taxon>Sar</taxon>
        <taxon>Alveolata</taxon>
        <taxon>Colpodellida</taxon>
        <taxon>Chromeraceae</taxon>
        <taxon>Chromera</taxon>
    </lineage>
</organism>
<accession>A0A0G4HX92</accession>
<keyword evidence="5" id="KW-0418">Kinase</keyword>
<sequence>MGPGGYSCCFVGGEPTSLPQDHSRQVPRAKYTLRFSSLEEVQHWRELISGQGSPQQKKVLEEGKVTTDEGMEGDGEGEGVSTHCGILSPRNSAVSEGGSEFSFCNFDSDLKRLEADVLREVASGTSFGAGGREPKVVFSPPDFEVPPPVADRRILPPLHQRLWLENDFAVNQSSTVNVLKCGKDVRAIFVSRCHVTRREVEADLKVLRGGGAGKGGKGASKSKERFVDGLGIASGMPGEKLSLLCIEKVFRSCVVPSHAAAMRSSGLMKSVNKEMLRTLAAMEGVRLRQFRAAGIPCPEVIAHLPHMGTSALFMEFLGEGDEETSIQASPNLGSRELPASFDESDRVCMVVQMLALYKDMIVHPALQLVHGDAAGENFVFHQGKVYVINVGQAIPAGPVFDDVSTDGGLNSPVSLRVINDEESPLWIDIYALHRTFISLMPAGEAASDAFDFPSAFLSLLENAWEAAKEHDTEDEEVRTEHLETLAGAKQRLGFLSVSEGGLSKGERLVWEWLFQSLQETVASKSESRTLLRAVKHAWAVHRDACAERDVERIRGRPVAFS</sequence>
<dbReference type="InterPro" id="IPR018934">
    <property type="entry name" value="RIO_dom"/>
</dbReference>
<gene>
    <name evidence="10" type="ORF">Cvel_9198</name>
</gene>
<dbReference type="GO" id="GO:0005524">
    <property type="term" value="F:ATP binding"/>
    <property type="evidence" value="ECO:0007669"/>
    <property type="project" value="UniProtKB-KW"/>
</dbReference>
<dbReference type="EC" id="2.7.11.1" evidence="1"/>
<dbReference type="InterPro" id="IPR011009">
    <property type="entry name" value="Kinase-like_dom_sf"/>
</dbReference>
<evidence type="ECO:0000313" key="10">
    <source>
        <dbReference type="EMBL" id="CEM49081.1"/>
    </source>
</evidence>
<keyword evidence="2" id="KW-0723">Serine/threonine-protein kinase</keyword>
<dbReference type="SUPFAM" id="SSF56112">
    <property type="entry name" value="Protein kinase-like (PK-like)"/>
    <property type="match status" value="1"/>
</dbReference>
<evidence type="ECO:0000259" key="9">
    <source>
        <dbReference type="Pfam" id="PF01163"/>
    </source>
</evidence>
<dbReference type="VEuPathDB" id="CryptoDB:Cvel_9198"/>
<name>A0A0G4HX92_9ALVE</name>
<dbReference type="Pfam" id="PF01163">
    <property type="entry name" value="RIO1"/>
    <property type="match status" value="1"/>
</dbReference>
<dbReference type="GO" id="GO:0004674">
    <property type="term" value="F:protein serine/threonine kinase activity"/>
    <property type="evidence" value="ECO:0007669"/>
    <property type="project" value="UniProtKB-KW"/>
</dbReference>
<keyword evidence="3" id="KW-0808">Transferase</keyword>
<evidence type="ECO:0000256" key="2">
    <source>
        <dbReference type="ARBA" id="ARBA00022527"/>
    </source>
</evidence>
<dbReference type="PANTHER" id="PTHR45723">
    <property type="entry name" value="SERINE/THREONINE-PROTEIN KINASE RIO1"/>
    <property type="match status" value="1"/>
</dbReference>
<evidence type="ECO:0000256" key="5">
    <source>
        <dbReference type="ARBA" id="ARBA00022777"/>
    </source>
</evidence>
<dbReference type="AlphaFoldDB" id="A0A0G4HX92"/>
<evidence type="ECO:0000256" key="6">
    <source>
        <dbReference type="ARBA" id="ARBA00022840"/>
    </source>
</evidence>
<feature type="domain" description="RIO-type" evidence="9">
    <location>
        <begin position="268"/>
        <end position="395"/>
    </location>
</feature>
<keyword evidence="4" id="KW-0547">Nucleotide-binding</keyword>
<dbReference type="EMBL" id="CDMZ01004228">
    <property type="protein sequence ID" value="CEM49081.1"/>
    <property type="molecule type" value="Genomic_DNA"/>
</dbReference>
<evidence type="ECO:0000256" key="3">
    <source>
        <dbReference type="ARBA" id="ARBA00022679"/>
    </source>
</evidence>
<evidence type="ECO:0000256" key="1">
    <source>
        <dbReference type="ARBA" id="ARBA00012513"/>
    </source>
</evidence>
<protein>
    <recommendedName>
        <fullName evidence="1">non-specific serine/threonine protein kinase</fullName>
        <ecNumber evidence="1">2.7.11.1</ecNumber>
    </recommendedName>
</protein>